<keyword evidence="1" id="KW-1133">Transmembrane helix</keyword>
<organism evidence="2 3">
    <name type="scientific">Brassica campestris</name>
    <name type="common">Field mustard</name>
    <dbReference type="NCBI Taxonomy" id="3711"/>
    <lineage>
        <taxon>Eukaryota</taxon>
        <taxon>Viridiplantae</taxon>
        <taxon>Streptophyta</taxon>
        <taxon>Embryophyta</taxon>
        <taxon>Tracheophyta</taxon>
        <taxon>Spermatophyta</taxon>
        <taxon>Magnoliopsida</taxon>
        <taxon>eudicotyledons</taxon>
        <taxon>Gunneridae</taxon>
        <taxon>Pentapetalae</taxon>
        <taxon>rosids</taxon>
        <taxon>malvids</taxon>
        <taxon>Brassicales</taxon>
        <taxon>Brassicaceae</taxon>
        <taxon>Brassiceae</taxon>
        <taxon>Brassica</taxon>
    </lineage>
</organism>
<evidence type="ECO:0000256" key="1">
    <source>
        <dbReference type="SAM" id="Phobius"/>
    </source>
</evidence>
<feature type="transmembrane region" description="Helical" evidence="1">
    <location>
        <begin position="21"/>
        <end position="40"/>
    </location>
</feature>
<feature type="transmembrane region" description="Helical" evidence="1">
    <location>
        <begin position="56"/>
        <end position="77"/>
    </location>
</feature>
<dbReference type="Proteomes" id="UP000264353">
    <property type="component" value="Chromosome A2"/>
</dbReference>
<dbReference type="EMBL" id="CM010629">
    <property type="protein sequence ID" value="RID76136.1"/>
    <property type="molecule type" value="Genomic_DNA"/>
</dbReference>
<accession>A0A398ALK6</accession>
<dbReference type="AlphaFoldDB" id="A0A398ALK6"/>
<protein>
    <submittedName>
        <fullName evidence="2">Uncharacterized protein</fullName>
    </submittedName>
</protein>
<evidence type="ECO:0000313" key="2">
    <source>
        <dbReference type="EMBL" id="RID76136.1"/>
    </source>
</evidence>
<sequence length="104" mass="12597">MERSKRRRFGSQSSRWRRIGQGCCIAWRTRSITCVLSFFFRRHVEGHQSQTDLYDLWIWHAFFGAPVICSHIYLIGLREFEAMKQERWRRQRQNSCVGRLFIAV</sequence>
<keyword evidence="1" id="KW-0812">Transmembrane</keyword>
<gene>
    <name evidence="2" type="ORF">BRARA_B03125</name>
</gene>
<proteinExistence type="predicted"/>
<evidence type="ECO:0000313" key="3">
    <source>
        <dbReference type="Proteomes" id="UP000264353"/>
    </source>
</evidence>
<name>A0A398ALK6_BRACM</name>
<keyword evidence="1" id="KW-0472">Membrane</keyword>
<reference evidence="2 3" key="1">
    <citation type="submission" date="2018-06" db="EMBL/GenBank/DDBJ databases">
        <title>WGS assembly of Brassica rapa FPsc.</title>
        <authorList>
            <person name="Bowman J."/>
            <person name="Kohchi T."/>
            <person name="Yamato K."/>
            <person name="Jenkins J."/>
            <person name="Shu S."/>
            <person name="Ishizaki K."/>
            <person name="Yamaoka S."/>
            <person name="Nishihama R."/>
            <person name="Nakamura Y."/>
            <person name="Berger F."/>
            <person name="Adam C."/>
            <person name="Aki S."/>
            <person name="Althoff F."/>
            <person name="Araki T."/>
            <person name="Arteaga-Vazquez M."/>
            <person name="Balasubrmanian S."/>
            <person name="Bauer D."/>
            <person name="Boehm C."/>
            <person name="Briginshaw L."/>
            <person name="Caballero-Perez J."/>
            <person name="Catarino B."/>
            <person name="Chen F."/>
            <person name="Chiyoda S."/>
            <person name="Chovatia M."/>
            <person name="Davies K."/>
            <person name="Delmans M."/>
            <person name="Demura T."/>
            <person name="Dierschke T."/>
            <person name="Dolan L."/>
            <person name="Dorantes-Acosta A."/>
            <person name="Eklund D."/>
            <person name="Florent S."/>
            <person name="Flores-Sandoval E."/>
            <person name="Fujiyama A."/>
            <person name="Fukuzawa H."/>
            <person name="Galik B."/>
            <person name="Grimanelli D."/>
            <person name="Grimwood J."/>
            <person name="Grossniklaus U."/>
            <person name="Hamada T."/>
            <person name="Haseloff J."/>
            <person name="Hetherington A."/>
            <person name="Higo A."/>
            <person name="Hirakawa Y."/>
            <person name="Hundley H."/>
            <person name="Ikeda Y."/>
            <person name="Inoue K."/>
            <person name="Inoue S."/>
            <person name="Ishida S."/>
            <person name="Jia Q."/>
            <person name="Kakita M."/>
            <person name="Kanazawa T."/>
            <person name="Kawai Y."/>
            <person name="Kawashima T."/>
            <person name="Kennedy M."/>
            <person name="Kinose K."/>
            <person name="Kinoshita T."/>
            <person name="Kohara Y."/>
            <person name="Koide E."/>
            <person name="Komatsu K."/>
            <person name="Kopischke S."/>
            <person name="Kubo M."/>
            <person name="Kyozuka J."/>
            <person name="Lagercrantz U."/>
            <person name="Lin S."/>
            <person name="Lindquist E."/>
            <person name="Lipzen A."/>
            <person name="Lu C."/>
            <person name="Luna E."/>
            <person name="Martienssen R."/>
            <person name="Minamino N."/>
            <person name="Mizutani M."/>
            <person name="Mizutani M."/>
            <person name="Mochizuki N."/>
            <person name="Monte I."/>
            <person name="Mosher R."/>
            <person name="Nagasaki H."/>
            <person name="Nakagami H."/>
            <person name="Naramoto S."/>
            <person name="Nishitani K."/>
            <person name="Ohtani M."/>
            <person name="Okamoto T."/>
            <person name="Okumura M."/>
            <person name="Phillips J."/>
            <person name="Pollak B."/>
            <person name="Reinders A."/>
            <person name="Roevekamp M."/>
            <person name="Sano R."/>
            <person name="Sawa S."/>
            <person name="Schmid M."/>
            <person name="Shirakawa M."/>
            <person name="Solano R."/>
            <person name="Spunde A."/>
            <person name="Suetsugu N."/>
            <person name="Sugano S."/>
            <person name="Sugiyama A."/>
            <person name="Sun R."/>
            <person name="Suzuki Y."/>
            <person name="Takenaka M."/>
            <person name="Takezawa D."/>
            <person name="Tomogane H."/>
            <person name="Tsuzuki M."/>
            <person name="Ueda T."/>
            <person name="Umeda M."/>
            <person name="Ward J."/>
            <person name="Watanabe Y."/>
            <person name="Yazaki K."/>
            <person name="Yokoyama R."/>
            <person name="Yoshitake Y."/>
            <person name="Yotsui I."/>
            <person name="Zachgo S."/>
            <person name="Schmutz J."/>
        </authorList>
    </citation>
    <scope>NUCLEOTIDE SEQUENCE [LARGE SCALE GENOMIC DNA]</scope>
    <source>
        <strain evidence="3">cv. B-3</strain>
    </source>
</reference>